<dbReference type="GO" id="GO:0004851">
    <property type="term" value="F:uroporphyrin-III C-methyltransferase activity"/>
    <property type="evidence" value="ECO:0007669"/>
    <property type="project" value="UniProtKB-EC"/>
</dbReference>
<evidence type="ECO:0000313" key="11">
    <source>
        <dbReference type="Proteomes" id="UP001209755"/>
    </source>
</evidence>
<keyword evidence="5" id="KW-0949">S-adenosyl-L-methionine</keyword>
<dbReference type="InterPro" id="IPR006366">
    <property type="entry name" value="CobA/CysG_C"/>
</dbReference>
<evidence type="ECO:0000256" key="2">
    <source>
        <dbReference type="ARBA" id="ARBA00012162"/>
    </source>
</evidence>
<dbReference type="RefSeq" id="WP_264601373.1">
    <property type="nucleotide sequence ID" value="NZ_JAOQNS010000005.1"/>
</dbReference>
<dbReference type="PANTHER" id="PTHR45790:SF3">
    <property type="entry name" value="S-ADENOSYL-L-METHIONINE-DEPENDENT UROPORPHYRINOGEN III METHYLTRANSFERASE, CHLOROPLASTIC"/>
    <property type="match status" value="1"/>
</dbReference>
<comment type="similarity">
    <text evidence="1 8">Belongs to the precorrin methyltransferase family.</text>
</comment>
<comment type="caution">
    <text evidence="10">The sequence shown here is derived from an EMBL/GenBank/DDBJ whole genome shotgun (WGS) entry which is preliminary data.</text>
</comment>
<dbReference type="NCBIfam" id="NF004790">
    <property type="entry name" value="PRK06136.1"/>
    <property type="match status" value="1"/>
</dbReference>
<protein>
    <recommendedName>
        <fullName evidence="2">uroporphyrinogen-III C-methyltransferase</fullName>
        <ecNumber evidence="2">2.1.1.107</ecNumber>
    </recommendedName>
</protein>
<evidence type="ECO:0000313" key="10">
    <source>
        <dbReference type="EMBL" id="MCW2307732.1"/>
    </source>
</evidence>
<dbReference type="CDD" id="cd11642">
    <property type="entry name" value="SUMT"/>
    <property type="match status" value="1"/>
</dbReference>
<dbReference type="SUPFAM" id="SSF53790">
    <property type="entry name" value="Tetrapyrrole methylase"/>
    <property type="match status" value="1"/>
</dbReference>
<dbReference type="Gene3D" id="3.30.950.10">
    <property type="entry name" value="Methyltransferase, Cobalt-precorrin-4 Transmethylase, Domain 2"/>
    <property type="match status" value="1"/>
</dbReference>
<keyword evidence="11" id="KW-1185">Reference proteome</keyword>
<evidence type="ECO:0000256" key="3">
    <source>
        <dbReference type="ARBA" id="ARBA00022603"/>
    </source>
</evidence>
<evidence type="ECO:0000256" key="7">
    <source>
        <dbReference type="ARBA" id="ARBA00025705"/>
    </source>
</evidence>
<keyword evidence="6" id="KW-0627">Porphyrin biosynthesis</keyword>
<evidence type="ECO:0000256" key="5">
    <source>
        <dbReference type="ARBA" id="ARBA00022691"/>
    </source>
</evidence>
<keyword evidence="3 8" id="KW-0489">Methyltransferase</keyword>
<dbReference type="InterPro" id="IPR000878">
    <property type="entry name" value="4pyrrol_Mease"/>
</dbReference>
<evidence type="ECO:0000259" key="9">
    <source>
        <dbReference type="Pfam" id="PF00590"/>
    </source>
</evidence>
<dbReference type="GO" id="GO:0032259">
    <property type="term" value="P:methylation"/>
    <property type="evidence" value="ECO:0007669"/>
    <property type="project" value="UniProtKB-KW"/>
</dbReference>
<keyword evidence="4 8" id="KW-0808">Transferase</keyword>
<accession>A0ABT3HBG1</accession>
<dbReference type="InterPro" id="IPR014776">
    <property type="entry name" value="4pyrrole_Mease_sub2"/>
</dbReference>
<sequence length="261" mass="27357">MSGKVFLIGAGPGDPEYLTLKALRVLREADVVVFDRLVSPEILAMVPPDVRRIDVGKAPNAHAVPQDRINAILVDLAARGLTVARLKGGDPLVFGRGSEEAAALADAGIAVDYVPGITAAQGAAAATGIPLTHRGLACGVRYVTGHRARNMPLDLDWRSLADDETTLVVYMGVANIAEIAAGLTAHGLSAETPVMAIANATTPREQRLVSQLDRIGADVALNRLEAPVLFIIGRVVSLYRDLPDCLPVAAMLAETRVAGHG</sequence>
<evidence type="ECO:0000256" key="1">
    <source>
        <dbReference type="ARBA" id="ARBA00005879"/>
    </source>
</evidence>
<feature type="domain" description="Tetrapyrrole methylase" evidence="9">
    <location>
        <begin position="4"/>
        <end position="213"/>
    </location>
</feature>
<dbReference type="InterPro" id="IPR003043">
    <property type="entry name" value="Uropor_MeTrfase_CS"/>
</dbReference>
<dbReference type="Pfam" id="PF00590">
    <property type="entry name" value="TP_methylase"/>
    <property type="match status" value="1"/>
</dbReference>
<dbReference type="Gene3D" id="3.40.1010.10">
    <property type="entry name" value="Cobalt-precorrin-4 Transmethylase, Domain 1"/>
    <property type="match status" value="1"/>
</dbReference>
<name>A0ABT3HBG1_9HYPH</name>
<dbReference type="InterPro" id="IPR014777">
    <property type="entry name" value="4pyrrole_Mease_sub1"/>
</dbReference>
<dbReference type="PROSITE" id="PS00840">
    <property type="entry name" value="SUMT_2"/>
    <property type="match status" value="1"/>
</dbReference>
<dbReference type="InterPro" id="IPR050161">
    <property type="entry name" value="Siro_Cobalamin_biosynth"/>
</dbReference>
<evidence type="ECO:0000256" key="6">
    <source>
        <dbReference type="ARBA" id="ARBA00023244"/>
    </source>
</evidence>
<comment type="pathway">
    <text evidence="7">Porphyrin-containing compound metabolism; siroheme biosynthesis; precorrin-2 from uroporphyrinogen III: step 1/1.</text>
</comment>
<proteinExistence type="inferred from homology"/>
<dbReference type="EMBL" id="JAOQNS010000005">
    <property type="protein sequence ID" value="MCW2307732.1"/>
    <property type="molecule type" value="Genomic_DNA"/>
</dbReference>
<gene>
    <name evidence="10" type="ORF">M2319_002069</name>
</gene>
<evidence type="ECO:0000256" key="8">
    <source>
        <dbReference type="RuleBase" id="RU003960"/>
    </source>
</evidence>
<dbReference type="PROSITE" id="PS00839">
    <property type="entry name" value="SUMT_1"/>
    <property type="match status" value="1"/>
</dbReference>
<evidence type="ECO:0000256" key="4">
    <source>
        <dbReference type="ARBA" id="ARBA00022679"/>
    </source>
</evidence>
<dbReference type="NCBIfam" id="TIGR01469">
    <property type="entry name" value="cobA_cysG_Cterm"/>
    <property type="match status" value="1"/>
</dbReference>
<dbReference type="PANTHER" id="PTHR45790">
    <property type="entry name" value="SIROHEME SYNTHASE-RELATED"/>
    <property type="match status" value="1"/>
</dbReference>
<organism evidence="10 11">
    <name type="scientific">Rhodobium gokarnense</name>
    <dbReference type="NCBI Taxonomy" id="364296"/>
    <lineage>
        <taxon>Bacteria</taxon>
        <taxon>Pseudomonadati</taxon>
        <taxon>Pseudomonadota</taxon>
        <taxon>Alphaproteobacteria</taxon>
        <taxon>Hyphomicrobiales</taxon>
        <taxon>Rhodobiaceae</taxon>
        <taxon>Rhodobium</taxon>
    </lineage>
</organism>
<reference evidence="11" key="1">
    <citation type="submission" date="2023-07" db="EMBL/GenBank/DDBJ databases">
        <title>Genome sequencing of Purple Non-Sulfur Bacteria from various extreme environments.</title>
        <authorList>
            <person name="Mayer M."/>
        </authorList>
    </citation>
    <scope>NUCLEOTIDE SEQUENCE [LARGE SCALE GENOMIC DNA]</scope>
    <source>
        <strain evidence="11">DSM 17935</strain>
    </source>
</reference>
<dbReference type="EC" id="2.1.1.107" evidence="2"/>
<dbReference type="Proteomes" id="UP001209755">
    <property type="component" value="Unassembled WGS sequence"/>
</dbReference>
<dbReference type="InterPro" id="IPR035996">
    <property type="entry name" value="4pyrrol_Methylase_sf"/>
</dbReference>